<keyword evidence="8" id="KW-1185">Reference proteome</keyword>
<accession>A0A1H6FM30</accession>
<feature type="region of interest" description="Disordered" evidence="5">
    <location>
        <begin position="1"/>
        <end position="90"/>
    </location>
</feature>
<evidence type="ECO:0000256" key="5">
    <source>
        <dbReference type="SAM" id="MobiDB-lite"/>
    </source>
</evidence>
<dbReference type="PANTHER" id="PTHR14226">
    <property type="entry name" value="NEUROPATHY TARGET ESTERASE/SWISS CHEESE D.MELANOGASTER"/>
    <property type="match status" value="1"/>
</dbReference>
<protein>
    <submittedName>
        <fullName evidence="7">Predicted acylesterase/phospholipase RssA, contains patatin domain</fullName>
    </submittedName>
</protein>
<dbReference type="InterPro" id="IPR016035">
    <property type="entry name" value="Acyl_Trfase/lysoPLipase"/>
</dbReference>
<reference evidence="8" key="1">
    <citation type="submission" date="2016-10" db="EMBL/GenBank/DDBJ databases">
        <authorList>
            <person name="Varghese N."/>
            <person name="Submissions S."/>
        </authorList>
    </citation>
    <scope>NUCLEOTIDE SEQUENCE [LARGE SCALE GENOMIC DNA]</scope>
    <source>
        <strain evidence="8">ATCC 35263</strain>
    </source>
</reference>
<feature type="short sequence motif" description="GXSXG" evidence="4">
    <location>
        <begin position="128"/>
        <end position="132"/>
    </location>
</feature>
<feature type="active site" description="Proton acceptor" evidence="4">
    <location>
        <position position="300"/>
    </location>
</feature>
<dbReference type="GO" id="GO:0016042">
    <property type="term" value="P:lipid catabolic process"/>
    <property type="evidence" value="ECO:0007669"/>
    <property type="project" value="UniProtKB-UniRule"/>
</dbReference>
<feature type="compositionally biased region" description="Basic residues" evidence="5">
    <location>
        <begin position="73"/>
        <end position="86"/>
    </location>
</feature>
<keyword evidence="2 4" id="KW-0442">Lipid degradation</keyword>
<dbReference type="Proteomes" id="UP000222056">
    <property type="component" value="Unassembled WGS sequence"/>
</dbReference>
<dbReference type="InterPro" id="IPR050301">
    <property type="entry name" value="NTE"/>
</dbReference>
<keyword evidence="1 4" id="KW-0378">Hydrolase</keyword>
<evidence type="ECO:0000259" key="6">
    <source>
        <dbReference type="PROSITE" id="PS51635"/>
    </source>
</evidence>
<proteinExistence type="predicted"/>
<dbReference type="Pfam" id="PF01734">
    <property type="entry name" value="Patatin"/>
    <property type="match status" value="1"/>
</dbReference>
<evidence type="ECO:0000313" key="8">
    <source>
        <dbReference type="Proteomes" id="UP000222056"/>
    </source>
</evidence>
<organism evidence="7 8">
    <name type="scientific">Thermoleophilum album</name>
    <dbReference type="NCBI Taxonomy" id="29539"/>
    <lineage>
        <taxon>Bacteria</taxon>
        <taxon>Bacillati</taxon>
        <taxon>Actinomycetota</taxon>
        <taxon>Thermoleophilia</taxon>
        <taxon>Thermoleophilales</taxon>
        <taxon>Thermoleophilaceae</taxon>
        <taxon>Thermoleophilum</taxon>
    </lineage>
</organism>
<name>A0A1H6FM30_THEAL</name>
<evidence type="ECO:0000256" key="2">
    <source>
        <dbReference type="ARBA" id="ARBA00022963"/>
    </source>
</evidence>
<comment type="caution">
    <text evidence="4">Lacks conserved residue(s) required for the propagation of feature annotation.</text>
</comment>
<feature type="short sequence motif" description="DGA/G" evidence="4">
    <location>
        <begin position="300"/>
        <end position="302"/>
    </location>
</feature>
<evidence type="ECO:0000256" key="4">
    <source>
        <dbReference type="PROSITE-ProRule" id="PRU01161"/>
    </source>
</evidence>
<dbReference type="GO" id="GO:0016787">
    <property type="term" value="F:hydrolase activity"/>
    <property type="evidence" value="ECO:0007669"/>
    <property type="project" value="UniProtKB-UniRule"/>
</dbReference>
<feature type="compositionally biased region" description="Low complexity" evidence="5">
    <location>
        <begin position="38"/>
        <end position="59"/>
    </location>
</feature>
<dbReference type="PROSITE" id="PS51635">
    <property type="entry name" value="PNPLA"/>
    <property type="match status" value="1"/>
</dbReference>
<sequence>MGELIALAGPPHTGGPGKEAARARRRAVLAHAEQSNDGAARTGRSASGSSSGSASAAGADRQTLSPDAGTNNRGKRRRARTTKSRSGRTALVLGGGGFTGGAFEIGALRALEILLGPGAIGRFDIYVGTSAGAFVASFVANGVSAERLFAALQGDEEAAGLRRPGRRTLMRLNLAGLARATYRVPLGALAIAAQMATRPGSVSLVDAVTRLADGLPNGLYDGGGIERYLRETFSGPGLTDDFRQLSRRLYLVATDIDSCERVVYGERGFDDVPISAAAAASAALPMVYTPRRIGGRSLVDGGIFSTTNIDVAVAHGAELVVVLNPLVPYRNLRGEGAEATETLADRGFAPIGYQAFKMLAHERLQRAALSWQERFPGTDILLIEPDPDDRLMFETHILDFARARTVARRAFRTVGARLLEQSDKLAPIWARHGISADPVRLRRALGSLPRRRRGSRLGRIVTVPARAGRALAAGVR</sequence>
<feature type="domain" description="PNPLA" evidence="6">
    <location>
        <begin position="92"/>
        <end position="315"/>
    </location>
</feature>
<dbReference type="SUPFAM" id="SSF52151">
    <property type="entry name" value="FabD/lysophospholipase-like"/>
    <property type="match status" value="1"/>
</dbReference>
<dbReference type="STRING" id="29539.SAMN02745716_0931"/>
<keyword evidence="3 4" id="KW-0443">Lipid metabolism</keyword>
<gene>
    <name evidence="7" type="ORF">SAMN02745716_0931</name>
</gene>
<dbReference type="PANTHER" id="PTHR14226:SF57">
    <property type="entry name" value="BLR7027 PROTEIN"/>
    <property type="match status" value="1"/>
</dbReference>
<feature type="active site" description="Nucleophile" evidence="4">
    <location>
        <position position="130"/>
    </location>
</feature>
<dbReference type="RefSeq" id="WP_177169333.1">
    <property type="nucleotide sequence ID" value="NZ_FNWJ01000001.1"/>
</dbReference>
<dbReference type="Gene3D" id="3.40.1090.10">
    <property type="entry name" value="Cytosolic phospholipase A2 catalytic domain"/>
    <property type="match status" value="2"/>
</dbReference>
<evidence type="ECO:0000256" key="3">
    <source>
        <dbReference type="ARBA" id="ARBA00023098"/>
    </source>
</evidence>
<evidence type="ECO:0000313" key="7">
    <source>
        <dbReference type="EMBL" id="SEH11941.1"/>
    </source>
</evidence>
<evidence type="ECO:0000256" key="1">
    <source>
        <dbReference type="ARBA" id="ARBA00022801"/>
    </source>
</evidence>
<dbReference type="AlphaFoldDB" id="A0A1H6FM30"/>
<dbReference type="EMBL" id="FNWJ01000001">
    <property type="protein sequence ID" value="SEH11941.1"/>
    <property type="molecule type" value="Genomic_DNA"/>
</dbReference>
<dbReference type="InterPro" id="IPR002641">
    <property type="entry name" value="PNPLA_dom"/>
</dbReference>